<feature type="compositionally biased region" description="Polar residues" evidence="1">
    <location>
        <begin position="134"/>
        <end position="146"/>
    </location>
</feature>
<name>A0A0D3HLK8_9ORYZ</name>
<feature type="compositionally biased region" description="Basic residues" evidence="1">
    <location>
        <begin position="22"/>
        <end position="38"/>
    </location>
</feature>
<proteinExistence type="predicted"/>
<keyword evidence="3" id="KW-1185">Reference proteome</keyword>
<feature type="region of interest" description="Disordered" evidence="1">
    <location>
        <begin position="95"/>
        <end position="146"/>
    </location>
</feature>
<dbReference type="Gramene" id="OBART11G12780.1">
    <property type="protein sequence ID" value="OBART11G12780.1"/>
    <property type="gene ID" value="OBART11G12780"/>
</dbReference>
<dbReference type="PaxDb" id="65489-OBART11G12780.1"/>
<dbReference type="AlphaFoldDB" id="A0A0D3HLK8"/>
<sequence length="146" mass="16187">MGEEKQQRARHGRVKEDGEHLHGRRRRAARHCRLRRWRSTREAVTAVGDPPTTAARSTRSHGCRICSRPPSPTLDPPSTIADAAGDPLRTAAGFARARGRTQPPLRHRINHRRRHSVTKSTAVVANPTPPPRHTSASRGLSLSESE</sequence>
<dbReference type="HOGENOM" id="CLU_1780314_0_0_1"/>
<feature type="region of interest" description="Disordered" evidence="1">
    <location>
        <begin position="1"/>
        <end position="80"/>
    </location>
</feature>
<reference evidence="2" key="1">
    <citation type="journal article" date="2009" name="Rice">
        <title>De Novo Next Generation Sequencing of Plant Genomes.</title>
        <authorList>
            <person name="Rounsley S."/>
            <person name="Marri P.R."/>
            <person name="Yu Y."/>
            <person name="He R."/>
            <person name="Sisneros N."/>
            <person name="Goicoechea J.L."/>
            <person name="Lee S.J."/>
            <person name="Angelova A."/>
            <person name="Kudrna D."/>
            <person name="Luo M."/>
            <person name="Affourtit J."/>
            <person name="Desany B."/>
            <person name="Knight J."/>
            <person name="Niazi F."/>
            <person name="Egholm M."/>
            <person name="Wing R.A."/>
        </authorList>
    </citation>
    <scope>NUCLEOTIDE SEQUENCE [LARGE SCALE GENOMIC DNA]</scope>
    <source>
        <strain evidence="2">cv. IRGC 105608</strain>
    </source>
</reference>
<evidence type="ECO:0000313" key="2">
    <source>
        <dbReference type="EnsemblPlants" id="OBART11G12780.1"/>
    </source>
</evidence>
<evidence type="ECO:0000313" key="3">
    <source>
        <dbReference type="Proteomes" id="UP000026960"/>
    </source>
</evidence>
<reference evidence="2" key="2">
    <citation type="submission" date="2015-03" db="UniProtKB">
        <authorList>
            <consortium name="EnsemblPlants"/>
        </authorList>
    </citation>
    <scope>IDENTIFICATION</scope>
</reference>
<feature type="compositionally biased region" description="Basic residues" evidence="1">
    <location>
        <begin position="105"/>
        <end position="117"/>
    </location>
</feature>
<dbReference type="Proteomes" id="UP000026960">
    <property type="component" value="Chromosome 11"/>
</dbReference>
<evidence type="ECO:0000256" key="1">
    <source>
        <dbReference type="SAM" id="MobiDB-lite"/>
    </source>
</evidence>
<dbReference type="EnsemblPlants" id="OBART11G12780.1">
    <property type="protein sequence ID" value="OBART11G12780.1"/>
    <property type="gene ID" value="OBART11G12780"/>
</dbReference>
<organism evidence="2">
    <name type="scientific">Oryza barthii</name>
    <dbReference type="NCBI Taxonomy" id="65489"/>
    <lineage>
        <taxon>Eukaryota</taxon>
        <taxon>Viridiplantae</taxon>
        <taxon>Streptophyta</taxon>
        <taxon>Embryophyta</taxon>
        <taxon>Tracheophyta</taxon>
        <taxon>Spermatophyta</taxon>
        <taxon>Magnoliopsida</taxon>
        <taxon>Liliopsida</taxon>
        <taxon>Poales</taxon>
        <taxon>Poaceae</taxon>
        <taxon>BOP clade</taxon>
        <taxon>Oryzoideae</taxon>
        <taxon>Oryzeae</taxon>
        <taxon>Oryzinae</taxon>
        <taxon>Oryza</taxon>
    </lineage>
</organism>
<protein>
    <submittedName>
        <fullName evidence="2">Uncharacterized protein</fullName>
    </submittedName>
</protein>
<accession>A0A0D3HLK8</accession>